<keyword evidence="8" id="KW-0807">Transducer</keyword>
<protein>
    <submittedName>
        <fullName evidence="13">HAMP domain-containing protein</fullName>
    </submittedName>
</protein>
<dbReference type="Pfam" id="PF00015">
    <property type="entry name" value="MCPsignal"/>
    <property type="match status" value="1"/>
</dbReference>
<dbReference type="InterPro" id="IPR004089">
    <property type="entry name" value="MCPsignal_dom"/>
</dbReference>
<dbReference type="Gene3D" id="6.10.340.10">
    <property type="match status" value="1"/>
</dbReference>
<reference evidence="13 14" key="1">
    <citation type="submission" date="2019-01" db="EMBL/GenBank/DDBJ databases">
        <title>The draft genome of Rhizobium sp. 24NR.</title>
        <authorList>
            <person name="Liu L."/>
            <person name="Liang L."/>
            <person name="Shi S."/>
            <person name="Xu L."/>
            <person name="Wang X."/>
            <person name="Li L."/>
            <person name="Zhang X."/>
        </authorList>
    </citation>
    <scope>NUCLEOTIDE SEQUENCE [LARGE SCALE GENOMIC DNA]</scope>
    <source>
        <strain evidence="13 14">24NR</strain>
    </source>
</reference>
<feature type="domain" description="Methyl-accepting transducer" evidence="11">
    <location>
        <begin position="347"/>
        <end position="576"/>
    </location>
</feature>
<sequence>MKNLRISQQLLLLISAMMIAFAGVSYYQIRASVTAIYDERFDMLRTQVESGISVLDYYYKREQAGEMTREAAQAEAFKLLSRVRFEPSGYLFGFDYNVVQLFHPSPTNIGKDMSGQLDKTGSRFSQEIVDKGKAGGGRTIYYWTKPGQPETAVFEKGGYSKAFDPWKVVIGTGVYMDDLNATIAATVWKVLTLGLAVAAFAIIGSLFVIRSIAGPLSAVHKSLEAVANEDVSATIPYSEMSNEVGMMAKATYSLQEKIRERHAMAAREELQKQELDRERQQNLSMQEQDAATQARVVSIIGNALEALAKGDLTVRCADLGPRYEGLHYNFNEALTQLEAAMADVNAKGIDIGASKEEIRRASNELSQRTERQAANLEETSAALDELTVAVRQTAEGAHEAAHRVTSVSTEASRSDQIVSQAIGAMGGISQSSEEISKIIGVIDEIAFQTNLLALNAGVEAARAGESGKGFAVVAQEVRELAQRSAAAAKEIKDQIARSAGQVQNGVRLVGEAGEALKRISDQIKSANDIVSKISHSASEQDTTLRSISSSLNQLDAATQHNAAMAEETTASAEALAVDTEELLALIGTFRISNSGSEASSLNRMAQKMRKAS</sequence>
<feature type="transmembrane region" description="Helical" evidence="10">
    <location>
        <begin position="6"/>
        <end position="27"/>
    </location>
</feature>
<dbReference type="SUPFAM" id="SSF58104">
    <property type="entry name" value="Methyl-accepting chemotaxis protein (MCP) signaling domain"/>
    <property type="match status" value="1"/>
</dbReference>
<dbReference type="InterPro" id="IPR051310">
    <property type="entry name" value="MCP_chemotaxis"/>
</dbReference>
<dbReference type="EMBL" id="SBIP01000001">
    <property type="protein sequence ID" value="RWX80980.1"/>
    <property type="molecule type" value="Genomic_DNA"/>
</dbReference>
<evidence type="ECO:0000259" key="11">
    <source>
        <dbReference type="PROSITE" id="PS50111"/>
    </source>
</evidence>
<evidence type="ECO:0000256" key="10">
    <source>
        <dbReference type="SAM" id="Phobius"/>
    </source>
</evidence>
<dbReference type="InterPro" id="IPR003660">
    <property type="entry name" value="HAMP_dom"/>
</dbReference>
<dbReference type="CDD" id="cd11386">
    <property type="entry name" value="MCP_signal"/>
    <property type="match status" value="1"/>
</dbReference>
<dbReference type="GO" id="GO:0006935">
    <property type="term" value="P:chemotaxis"/>
    <property type="evidence" value="ECO:0007669"/>
    <property type="project" value="UniProtKB-KW"/>
</dbReference>
<evidence type="ECO:0000313" key="14">
    <source>
        <dbReference type="Proteomes" id="UP000287687"/>
    </source>
</evidence>
<evidence type="ECO:0000256" key="2">
    <source>
        <dbReference type="ARBA" id="ARBA00022475"/>
    </source>
</evidence>
<dbReference type="OrthoDB" id="3378718at2"/>
<evidence type="ECO:0000256" key="1">
    <source>
        <dbReference type="ARBA" id="ARBA00004651"/>
    </source>
</evidence>
<comment type="similarity">
    <text evidence="7">Belongs to the methyl-accepting chemotaxis (MCP) protein family.</text>
</comment>
<organism evidence="13 14">
    <name type="scientific">Neorhizobium lilium</name>
    <dbReference type="NCBI Taxonomy" id="2503024"/>
    <lineage>
        <taxon>Bacteria</taxon>
        <taxon>Pseudomonadati</taxon>
        <taxon>Pseudomonadota</taxon>
        <taxon>Alphaproteobacteria</taxon>
        <taxon>Hyphomicrobiales</taxon>
        <taxon>Rhizobiaceae</taxon>
        <taxon>Rhizobium/Agrobacterium group</taxon>
        <taxon>Neorhizobium</taxon>
    </lineage>
</organism>
<dbReference type="PANTHER" id="PTHR43531">
    <property type="entry name" value="PROTEIN ICFG"/>
    <property type="match status" value="1"/>
</dbReference>
<evidence type="ECO:0000256" key="3">
    <source>
        <dbReference type="ARBA" id="ARBA00022500"/>
    </source>
</evidence>
<dbReference type="Gene3D" id="1.10.287.950">
    <property type="entry name" value="Methyl-accepting chemotaxis protein"/>
    <property type="match status" value="1"/>
</dbReference>
<dbReference type="GO" id="GO:0004888">
    <property type="term" value="F:transmembrane signaling receptor activity"/>
    <property type="evidence" value="ECO:0007669"/>
    <property type="project" value="InterPro"/>
</dbReference>
<comment type="subcellular location">
    <subcellularLocation>
        <location evidence="1">Cell membrane</location>
        <topology evidence="1">Multi-pass membrane protein</topology>
    </subcellularLocation>
</comment>
<evidence type="ECO:0000256" key="6">
    <source>
        <dbReference type="ARBA" id="ARBA00023136"/>
    </source>
</evidence>
<feature type="domain" description="HAMP" evidence="12">
    <location>
        <begin position="291"/>
        <end position="342"/>
    </location>
</feature>
<feature type="transmembrane region" description="Helical" evidence="10">
    <location>
        <begin position="190"/>
        <end position="209"/>
    </location>
</feature>
<evidence type="ECO:0000256" key="5">
    <source>
        <dbReference type="ARBA" id="ARBA00022989"/>
    </source>
</evidence>
<dbReference type="Pfam" id="PF00672">
    <property type="entry name" value="HAMP"/>
    <property type="match status" value="1"/>
</dbReference>
<keyword evidence="5 10" id="KW-1133">Transmembrane helix</keyword>
<keyword evidence="14" id="KW-1185">Reference proteome</keyword>
<dbReference type="RefSeq" id="WP_128440807.1">
    <property type="nucleotide sequence ID" value="NZ_SBIP01000001.1"/>
</dbReference>
<feature type="coiled-coil region" evidence="9">
    <location>
        <begin position="359"/>
        <end position="386"/>
    </location>
</feature>
<evidence type="ECO:0000256" key="8">
    <source>
        <dbReference type="PROSITE-ProRule" id="PRU00284"/>
    </source>
</evidence>
<dbReference type="GO" id="GO:0005886">
    <property type="term" value="C:plasma membrane"/>
    <property type="evidence" value="ECO:0007669"/>
    <property type="project" value="UniProtKB-SubCell"/>
</dbReference>
<comment type="caution">
    <text evidence="13">The sequence shown here is derived from an EMBL/GenBank/DDBJ whole genome shotgun (WGS) entry which is preliminary data.</text>
</comment>
<dbReference type="PROSITE" id="PS50885">
    <property type="entry name" value="HAMP"/>
    <property type="match status" value="2"/>
</dbReference>
<evidence type="ECO:0000256" key="9">
    <source>
        <dbReference type="SAM" id="Coils"/>
    </source>
</evidence>
<dbReference type="Pfam" id="PF17200">
    <property type="entry name" value="sCache_2"/>
    <property type="match status" value="1"/>
</dbReference>
<dbReference type="PRINTS" id="PR00260">
    <property type="entry name" value="CHEMTRNSDUCR"/>
</dbReference>
<dbReference type="FunFam" id="1.10.287.950:FF:000001">
    <property type="entry name" value="Methyl-accepting chemotaxis sensory transducer"/>
    <property type="match status" value="1"/>
</dbReference>
<evidence type="ECO:0000259" key="12">
    <source>
        <dbReference type="PROSITE" id="PS50885"/>
    </source>
</evidence>
<evidence type="ECO:0000256" key="4">
    <source>
        <dbReference type="ARBA" id="ARBA00022692"/>
    </source>
</evidence>
<dbReference type="SUPFAM" id="SSF158472">
    <property type="entry name" value="HAMP domain-like"/>
    <property type="match status" value="1"/>
</dbReference>
<dbReference type="InterPro" id="IPR004090">
    <property type="entry name" value="Chemotax_Me-accpt_rcpt"/>
</dbReference>
<dbReference type="Gene3D" id="3.30.450.20">
    <property type="entry name" value="PAS domain"/>
    <property type="match status" value="1"/>
</dbReference>
<dbReference type="AlphaFoldDB" id="A0A3S4UU80"/>
<keyword evidence="4 10" id="KW-0812">Transmembrane</keyword>
<dbReference type="SMART" id="SM01049">
    <property type="entry name" value="Cache_2"/>
    <property type="match status" value="1"/>
</dbReference>
<dbReference type="PANTHER" id="PTHR43531:SF11">
    <property type="entry name" value="METHYL-ACCEPTING CHEMOTAXIS PROTEIN 3"/>
    <property type="match status" value="1"/>
</dbReference>
<keyword evidence="6 10" id="KW-0472">Membrane</keyword>
<dbReference type="InterPro" id="IPR033480">
    <property type="entry name" value="sCache_2"/>
</dbReference>
<name>A0A3S4UU80_9HYPH</name>
<proteinExistence type="inferred from homology"/>
<dbReference type="Proteomes" id="UP000287687">
    <property type="component" value="Unassembled WGS sequence"/>
</dbReference>
<dbReference type="SMART" id="SM00283">
    <property type="entry name" value="MA"/>
    <property type="match status" value="1"/>
</dbReference>
<keyword evidence="3" id="KW-0145">Chemotaxis</keyword>
<dbReference type="PROSITE" id="PS50111">
    <property type="entry name" value="CHEMOTAXIS_TRANSDUC_2"/>
    <property type="match status" value="1"/>
</dbReference>
<evidence type="ECO:0000313" key="13">
    <source>
        <dbReference type="EMBL" id="RWX80980.1"/>
    </source>
</evidence>
<accession>A0A3S4UU80</accession>
<feature type="domain" description="HAMP" evidence="12">
    <location>
        <begin position="210"/>
        <end position="263"/>
    </location>
</feature>
<keyword evidence="2" id="KW-1003">Cell membrane</keyword>
<keyword evidence="9" id="KW-0175">Coiled coil</keyword>
<gene>
    <name evidence="13" type="ORF">EPK99_01185</name>
</gene>
<dbReference type="GO" id="GO:0007165">
    <property type="term" value="P:signal transduction"/>
    <property type="evidence" value="ECO:0007669"/>
    <property type="project" value="UniProtKB-KW"/>
</dbReference>
<evidence type="ECO:0000256" key="7">
    <source>
        <dbReference type="ARBA" id="ARBA00029447"/>
    </source>
</evidence>